<name>A0A5C8ULA5_9MICO</name>
<dbReference type="GO" id="GO:0016620">
    <property type="term" value="F:oxidoreductase activity, acting on the aldehyde or oxo group of donors, NAD or NADP as acceptor"/>
    <property type="evidence" value="ECO:0007669"/>
    <property type="project" value="InterPro"/>
</dbReference>
<sequence>MTLPLADVGEDASFDPVTGERTGAVPHSTPEEVASVLDLAARAATPLAAASPAARAAWIAAAADAVLAASAELVELARAESGLGLARLEGELTRMAASARFYAAVAVEGSYLGVSRDDLPGGSSLVRWNVPVGVVAVFGASNFPFGFGIFGHDVASALAAGCPVAVKAHPAHPRLSVRLGAVVRDALRDAGAPDGCFEVVVGFHSGLRLVDSPVVRAVAFTGSQRGGMALVERAARRGVPVFAEMGTVNPVLVTPAAAADRESIARGFADSFTLGAGQFCTKPGLILVPSGHGFVDSIAEAVSRVPAAPLLTAAIAAAYEGGVSELVAASAGSAAAPTAGAAEPLPGFSVVARSIPVALDRLTAGSRLLEECFGPVALIAEYDDLESALAALERLQPSLAASVFTGEHDADAAGAIARLATRVGRVAVNAWPTGVATTWSQQHGGPWPATSRPEATSVGAGGLARFVRPVSLQNASAEQLPLPLQPENPWNLPRRLNGRLTLPE</sequence>
<feature type="region of interest" description="Disordered" evidence="2">
    <location>
        <begin position="1"/>
        <end position="29"/>
    </location>
</feature>
<dbReference type="SUPFAM" id="SSF53720">
    <property type="entry name" value="ALDH-like"/>
    <property type="match status" value="1"/>
</dbReference>
<proteinExistence type="predicted"/>
<comment type="caution">
    <text evidence="4">The sequence shown here is derived from an EMBL/GenBank/DDBJ whole genome shotgun (WGS) entry which is preliminary data.</text>
</comment>
<keyword evidence="5" id="KW-1185">Reference proteome</keyword>
<dbReference type="PANTHER" id="PTHR43353:SF3">
    <property type="entry name" value="ALDEHYDE DEHYDROGENASE-RELATED"/>
    <property type="match status" value="1"/>
</dbReference>
<dbReference type="AlphaFoldDB" id="A0A5C8ULA5"/>
<reference evidence="4 5" key="1">
    <citation type="submission" date="2019-08" db="EMBL/GenBank/DDBJ databases">
        <title>Bacterial whole genome sequence for Glaciihabitans sp. CHu50b-6-2.</title>
        <authorList>
            <person name="Jin L."/>
        </authorList>
    </citation>
    <scope>NUCLEOTIDE SEQUENCE [LARGE SCALE GENOMIC DNA]</scope>
    <source>
        <strain evidence="4 5">CHu50b-6-2</strain>
    </source>
</reference>
<feature type="domain" description="Aldehyde dehydrogenase" evidence="3">
    <location>
        <begin position="13"/>
        <end position="445"/>
    </location>
</feature>
<evidence type="ECO:0000256" key="2">
    <source>
        <dbReference type="SAM" id="MobiDB-lite"/>
    </source>
</evidence>
<gene>
    <name evidence="4" type="ORF">FVP33_13365</name>
</gene>
<keyword evidence="1" id="KW-0560">Oxidoreductase</keyword>
<feature type="region of interest" description="Disordered" evidence="2">
    <location>
        <begin position="480"/>
        <end position="504"/>
    </location>
</feature>
<dbReference type="Pfam" id="PF00171">
    <property type="entry name" value="Aldedh"/>
    <property type="match status" value="1"/>
</dbReference>
<dbReference type="EMBL" id="VRMG01000009">
    <property type="protein sequence ID" value="TXN29169.1"/>
    <property type="molecule type" value="Genomic_DNA"/>
</dbReference>
<dbReference type="InterPro" id="IPR016163">
    <property type="entry name" value="Ald_DH_C"/>
</dbReference>
<evidence type="ECO:0000259" key="3">
    <source>
        <dbReference type="Pfam" id="PF00171"/>
    </source>
</evidence>
<feature type="region of interest" description="Disordered" evidence="2">
    <location>
        <begin position="437"/>
        <end position="456"/>
    </location>
</feature>
<dbReference type="InterPro" id="IPR016161">
    <property type="entry name" value="Ald_DH/histidinol_DH"/>
</dbReference>
<dbReference type="InterPro" id="IPR016162">
    <property type="entry name" value="Ald_DH_N"/>
</dbReference>
<evidence type="ECO:0000313" key="5">
    <source>
        <dbReference type="Proteomes" id="UP000321379"/>
    </source>
</evidence>
<protein>
    <submittedName>
        <fullName evidence="4">Aldehyde dehydrogenase family protein</fullName>
    </submittedName>
</protein>
<dbReference type="Gene3D" id="3.40.309.10">
    <property type="entry name" value="Aldehyde Dehydrogenase, Chain A, domain 2"/>
    <property type="match status" value="1"/>
</dbReference>
<dbReference type="Gene3D" id="3.40.605.10">
    <property type="entry name" value="Aldehyde Dehydrogenase, Chain A, domain 1"/>
    <property type="match status" value="1"/>
</dbReference>
<evidence type="ECO:0000256" key="1">
    <source>
        <dbReference type="ARBA" id="ARBA00023002"/>
    </source>
</evidence>
<dbReference type="Proteomes" id="UP000321379">
    <property type="component" value="Unassembled WGS sequence"/>
</dbReference>
<evidence type="ECO:0000313" key="4">
    <source>
        <dbReference type="EMBL" id="TXN29169.1"/>
    </source>
</evidence>
<organism evidence="4 5">
    <name type="scientific">Lacisediminihabitans profunda</name>
    <dbReference type="NCBI Taxonomy" id="2594790"/>
    <lineage>
        <taxon>Bacteria</taxon>
        <taxon>Bacillati</taxon>
        <taxon>Actinomycetota</taxon>
        <taxon>Actinomycetes</taxon>
        <taxon>Micrococcales</taxon>
        <taxon>Microbacteriaceae</taxon>
        <taxon>Lacisediminihabitans</taxon>
    </lineage>
</organism>
<dbReference type="InterPro" id="IPR050740">
    <property type="entry name" value="Aldehyde_DH_Superfamily"/>
</dbReference>
<dbReference type="PANTHER" id="PTHR43353">
    <property type="entry name" value="SUCCINATE-SEMIALDEHYDE DEHYDROGENASE, MITOCHONDRIAL"/>
    <property type="match status" value="1"/>
</dbReference>
<feature type="compositionally biased region" description="Low complexity" evidence="2">
    <location>
        <begin position="480"/>
        <end position="493"/>
    </location>
</feature>
<dbReference type="RefSeq" id="WP_147784189.1">
    <property type="nucleotide sequence ID" value="NZ_VRMG01000009.1"/>
</dbReference>
<dbReference type="InterPro" id="IPR015590">
    <property type="entry name" value="Aldehyde_DH_dom"/>
</dbReference>
<accession>A0A5C8ULA5</accession>